<evidence type="ECO:0000259" key="2">
    <source>
        <dbReference type="Pfam" id="PF02510"/>
    </source>
</evidence>
<dbReference type="Pfam" id="PF02510">
    <property type="entry name" value="SPAN"/>
    <property type="match status" value="1"/>
</dbReference>
<dbReference type="InterPro" id="IPR056746">
    <property type="entry name" value="SPAN_dom"/>
</dbReference>
<dbReference type="OrthoDB" id="6561821at2"/>
<sequence>MSQINTTHELGHSSQSVVGVTDDPYELASLFEKFQQKEEKEEKLLIFMEQYPQIPHLSSESIAVGKTALIKNKKKEDQAAVETISAYPLIAENTDRKNQAPGKLGLSGDLSSLMPSALQKNGVLPSKASLPMNASIEHSVNQEGLKSTSSDALMHLAYGKKRKLKQMPEVASFLSNTIMTSQPAQYSVENNKYPLATTLSSLQQKNRISHSEMGRSAKKSRLMPLAKKNEPSLTPLKANELSLTQFKQRSAEIPLPPAPLAAKPVSNHPLPGALLSKTGVAELKKGGVAAARQETVQSAQQAENKGLIPVSPDTLLLKKPLQGLVEQETTILMKNDALTKGAAPADKPLKEEGDIQKSEMMPYQPVNHDKAQATLSKTPTQSQHLPNEMTHANPQPSDMKQAENSGTVYRFQRWGKEHSVNITQQADSSKQANTQWVLQPSSPVVEQRLESHLQQENRAGHWTLVRDDEQQKP</sequence>
<reference evidence="3 4" key="1">
    <citation type="journal article" date="2012" name="Genome Res.">
        <title>Genomic basis of endosymbiont-conferred protection against an insect parasitoid.</title>
        <authorList>
            <person name="Hansen A.K."/>
            <person name="Vorburger C."/>
            <person name="Moran N.A."/>
        </authorList>
    </citation>
    <scope>NUCLEOTIDE SEQUENCE [LARGE SCALE GENOMIC DNA]</scope>
    <source>
        <strain evidence="4">R5.15</strain>
    </source>
</reference>
<evidence type="ECO:0000256" key="1">
    <source>
        <dbReference type="SAM" id="MobiDB-lite"/>
    </source>
</evidence>
<accession>G2H1X0</accession>
<evidence type="ECO:0000313" key="4">
    <source>
        <dbReference type="Proteomes" id="UP000004116"/>
    </source>
</evidence>
<comment type="caution">
    <text evidence="3">The sequence shown here is derived from an EMBL/GenBank/DDBJ whole genome shotgun (WGS) entry which is preliminary data.</text>
</comment>
<keyword evidence="4" id="KW-1185">Reference proteome</keyword>
<name>G2H1X0_9ENTR</name>
<gene>
    <name evidence="3" type="ORF">Rin_00020670</name>
</gene>
<feature type="domain" description="Surface presentation of antigen" evidence="2">
    <location>
        <begin position="402"/>
        <end position="472"/>
    </location>
</feature>
<dbReference type="AlphaFoldDB" id="G2H1X0"/>
<dbReference type="Proteomes" id="UP000004116">
    <property type="component" value="Unassembled WGS sequence"/>
</dbReference>
<feature type="region of interest" description="Disordered" evidence="1">
    <location>
        <begin position="453"/>
        <end position="473"/>
    </location>
</feature>
<feature type="region of interest" description="Disordered" evidence="1">
    <location>
        <begin position="375"/>
        <end position="401"/>
    </location>
</feature>
<organism evidence="3 4">
    <name type="scientific">Candidatus Regiella insecticola 5.15</name>
    <dbReference type="NCBI Taxonomy" id="1005043"/>
    <lineage>
        <taxon>Bacteria</taxon>
        <taxon>Pseudomonadati</taxon>
        <taxon>Pseudomonadota</taxon>
        <taxon>Gammaproteobacteria</taxon>
        <taxon>Enterobacterales</taxon>
        <taxon>Enterobacteriaceae</taxon>
        <taxon>aphid secondary symbionts</taxon>
        <taxon>Candidatus Regiella</taxon>
    </lineage>
</organism>
<protein>
    <submittedName>
        <fullName evidence="3">SpaN</fullName>
    </submittedName>
</protein>
<proteinExistence type="predicted"/>
<dbReference type="RefSeq" id="WP_006707697.1">
    <property type="nucleotide sequence ID" value="NZ_AGCA01000484.1"/>
</dbReference>
<dbReference type="EMBL" id="AGCA01000484">
    <property type="protein sequence ID" value="EGY28008.1"/>
    <property type="molecule type" value="Genomic_DNA"/>
</dbReference>
<evidence type="ECO:0000313" key="3">
    <source>
        <dbReference type="EMBL" id="EGY28008.1"/>
    </source>
</evidence>